<dbReference type="AlphaFoldDB" id="A0A1W1D8U6"/>
<dbReference type="PANTHER" id="PTHR33279:SF6">
    <property type="entry name" value="SULFUR CARRIER PROTEIN YEDF-RELATED"/>
    <property type="match status" value="1"/>
</dbReference>
<dbReference type="PROSITE" id="PS01148">
    <property type="entry name" value="UPF0033"/>
    <property type="match status" value="1"/>
</dbReference>
<evidence type="ECO:0000313" key="3">
    <source>
        <dbReference type="EMBL" id="SFV77029.1"/>
    </source>
</evidence>
<proteinExistence type="inferred from homology"/>
<gene>
    <name evidence="3" type="ORF">MNB_SUP05-4-1002</name>
</gene>
<dbReference type="EMBL" id="FPHR01000016">
    <property type="protein sequence ID" value="SFV77029.1"/>
    <property type="molecule type" value="Genomic_DNA"/>
</dbReference>
<organism evidence="3">
    <name type="scientific">hydrothermal vent metagenome</name>
    <dbReference type="NCBI Taxonomy" id="652676"/>
    <lineage>
        <taxon>unclassified sequences</taxon>
        <taxon>metagenomes</taxon>
        <taxon>ecological metagenomes</taxon>
    </lineage>
</organism>
<dbReference type="InterPro" id="IPR036868">
    <property type="entry name" value="TusA-like_sf"/>
</dbReference>
<evidence type="ECO:0000256" key="1">
    <source>
        <dbReference type="ARBA" id="ARBA00008984"/>
    </source>
</evidence>
<name>A0A1W1D8U6_9ZZZZ</name>
<dbReference type="CDD" id="cd00291">
    <property type="entry name" value="SirA_YedF_YeeD"/>
    <property type="match status" value="1"/>
</dbReference>
<dbReference type="SUPFAM" id="SSF64307">
    <property type="entry name" value="SirA-like"/>
    <property type="match status" value="1"/>
</dbReference>
<dbReference type="InterPro" id="IPR001455">
    <property type="entry name" value="TusA-like"/>
</dbReference>
<accession>A0A1W1D8U6</accession>
<dbReference type="Pfam" id="PF01206">
    <property type="entry name" value="TusA"/>
    <property type="match status" value="1"/>
</dbReference>
<dbReference type="PANTHER" id="PTHR33279">
    <property type="entry name" value="SULFUR CARRIER PROTEIN YEDF-RELATED"/>
    <property type="match status" value="1"/>
</dbReference>
<evidence type="ECO:0000259" key="2">
    <source>
        <dbReference type="PROSITE" id="PS01148"/>
    </source>
</evidence>
<feature type="domain" description="UPF0033" evidence="2">
    <location>
        <begin position="6"/>
        <end position="30"/>
    </location>
</feature>
<dbReference type="Gene3D" id="3.30.110.40">
    <property type="entry name" value="TusA-like domain"/>
    <property type="match status" value="1"/>
</dbReference>
<sequence length="75" mass="8005">MADETLDASGLNCPLPILKTKKALSKMDAGKILDVISTDAGSVKDIEAFCNQTGNKLISTTEDGGKYIFTIERVV</sequence>
<protein>
    <submittedName>
        <fullName evidence="3">Rhodanese-like domain protein</fullName>
    </submittedName>
</protein>
<reference evidence="3" key="1">
    <citation type="submission" date="2016-10" db="EMBL/GenBank/DDBJ databases">
        <authorList>
            <person name="de Groot N.N."/>
        </authorList>
    </citation>
    <scope>NUCLEOTIDE SEQUENCE</scope>
</reference>
<comment type="similarity">
    <text evidence="1">Belongs to the sulfur carrier protein TusA family.</text>
</comment>